<dbReference type="OMA" id="FNPRMKY"/>
<dbReference type="PhylomeDB" id="A0A0A2KMJ8"/>
<feature type="compositionally biased region" description="Polar residues" evidence="1">
    <location>
        <begin position="36"/>
        <end position="82"/>
    </location>
</feature>
<protein>
    <recommendedName>
        <fullName evidence="4">Nucleotide-binding, alpha-beta plait</fullName>
    </recommendedName>
</protein>
<evidence type="ECO:0000256" key="1">
    <source>
        <dbReference type="SAM" id="MobiDB-lite"/>
    </source>
</evidence>
<proteinExistence type="predicted"/>
<dbReference type="STRING" id="40296.A0A0A2KMJ8"/>
<sequence length="824" mass="91474">MSEAPGLLPELDERPAVKSLLAAGLELTINEEARPESQTLTDSNSRKNSPSQTASSCSPLNKPSSDSDLDTQDSPQASSPDSAQIFAFPSYPPLSPTPSSFISSHHQSSSSSSTIRPPAKHRQSASGFSPDSIEFVPQTYPPLGFQSQFNQYPFGTVPQVYHNPVDFARQLSPSKHPLPPLCRGRLINCTITIENRLNLSDNSLTKASSSKPDSVPSNTTNMGWPFDLNGIPDYGEIERFESYSIEDLLQQASTPFGSIAETRPPSRKGVLMISNDFVANNCDTQIPYTVTRQEIASFLGRSANLLPSSQGCPIHIIMERSTGKTMDCYVEFPTQKDAEDTVNRINHGYDAGSAPRMGNRHVDVEISTPAKLLKAAFPRAKCISWENGEPVQLVNTDSWSTGFDGFLTDEELYCLTRHAEQPHRSAFASKVPQRCYESFITTIWKFPWHATHLYTVHHRNALFKTLGTLIRTLVERMQKTNTVGLDIRLLTELVHAGISCPAFNPRMKYCFAWWSKDQRGIESLDHDWCLYFPFDTLTYIPGQSSAAFQFYAYVMSNGSVLRTENDGLPNKHTHPEIERIFGRFWFEWDDGVARNKVFKDAVIYEASVLRKFIITGFQQLHRRKSSVSTIGTAPGSSPTNSVASVDSQRTISVSHGVSVNPSPASLSSSTASTTSNTTSSLREHANDWNVPGNPRASSQRLDADQYLPDTPTHRPRASVPPYRPPHQRPAEHSKSRNQSISWRMPEEASAVDSTQSQAEIRPVYRAPHPTAQNVRSSSDPFGPVPSIAPTSHRSRSDAARLSNIDRRAFDELRRADRGSRSAKK</sequence>
<comment type="caution">
    <text evidence="2">The sequence shown here is derived from an EMBL/GenBank/DDBJ whole genome shotgun (WGS) entry which is preliminary data.</text>
</comment>
<dbReference type="HOGENOM" id="CLU_357191_0_0_1"/>
<dbReference type="AlphaFoldDB" id="A0A0A2KMJ8"/>
<evidence type="ECO:0008006" key="4">
    <source>
        <dbReference type="Google" id="ProtNLM"/>
    </source>
</evidence>
<name>A0A0A2KMJ8_PENIT</name>
<keyword evidence="3" id="KW-1185">Reference proteome</keyword>
<feature type="region of interest" description="Disordered" evidence="1">
    <location>
        <begin position="26"/>
        <end position="133"/>
    </location>
</feature>
<feature type="compositionally biased region" description="Low complexity" evidence="1">
    <location>
        <begin position="657"/>
        <end position="680"/>
    </location>
</feature>
<feature type="compositionally biased region" description="Low complexity" evidence="1">
    <location>
        <begin position="97"/>
        <end position="113"/>
    </location>
</feature>
<feature type="compositionally biased region" description="Polar residues" evidence="1">
    <location>
        <begin position="628"/>
        <end position="655"/>
    </location>
</feature>
<organism evidence="2 3">
    <name type="scientific">Penicillium italicum</name>
    <name type="common">Blue mold</name>
    <dbReference type="NCBI Taxonomy" id="40296"/>
    <lineage>
        <taxon>Eukaryota</taxon>
        <taxon>Fungi</taxon>
        <taxon>Dikarya</taxon>
        <taxon>Ascomycota</taxon>
        <taxon>Pezizomycotina</taxon>
        <taxon>Eurotiomycetes</taxon>
        <taxon>Eurotiomycetidae</taxon>
        <taxon>Eurotiales</taxon>
        <taxon>Aspergillaceae</taxon>
        <taxon>Penicillium</taxon>
    </lineage>
</organism>
<evidence type="ECO:0000313" key="2">
    <source>
        <dbReference type="EMBL" id="KGO68111.1"/>
    </source>
</evidence>
<feature type="compositionally biased region" description="Polar residues" evidence="1">
    <location>
        <begin position="770"/>
        <end position="779"/>
    </location>
</feature>
<accession>A0A0A2KMJ8</accession>
<dbReference type="Gene3D" id="3.30.70.330">
    <property type="match status" value="1"/>
</dbReference>
<feature type="region of interest" description="Disordered" evidence="1">
    <location>
        <begin position="628"/>
        <end position="802"/>
    </location>
</feature>
<dbReference type="InterPro" id="IPR012677">
    <property type="entry name" value="Nucleotide-bd_a/b_plait_sf"/>
</dbReference>
<gene>
    <name evidence="2" type="ORF">PITC_053690</name>
</gene>
<dbReference type="EMBL" id="JQGA01001234">
    <property type="protein sequence ID" value="KGO68111.1"/>
    <property type="molecule type" value="Genomic_DNA"/>
</dbReference>
<dbReference type="OrthoDB" id="336240at2759"/>
<dbReference type="Proteomes" id="UP000030104">
    <property type="component" value="Unassembled WGS sequence"/>
</dbReference>
<reference evidence="2 3" key="1">
    <citation type="journal article" date="2015" name="Mol. Plant Microbe Interact.">
        <title>Genome, transcriptome, and functional analyses of Penicillium expansum provide new insights into secondary metabolism and pathogenicity.</title>
        <authorList>
            <person name="Ballester A.R."/>
            <person name="Marcet-Houben M."/>
            <person name="Levin E."/>
            <person name="Sela N."/>
            <person name="Selma-Lazaro C."/>
            <person name="Carmona L."/>
            <person name="Wisniewski M."/>
            <person name="Droby S."/>
            <person name="Gonzalez-Candelas L."/>
            <person name="Gabaldon T."/>
        </authorList>
    </citation>
    <scope>NUCLEOTIDE SEQUENCE [LARGE SCALE GENOMIC DNA]</scope>
    <source>
        <strain evidence="2 3">PHI-1</strain>
    </source>
</reference>
<evidence type="ECO:0000313" key="3">
    <source>
        <dbReference type="Proteomes" id="UP000030104"/>
    </source>
</evidence>